<evidence type="ECO:0008006" key="4">
    <source>
        <dbReference type="Google" id="ProtNLM"/>
    </source>
</evidence>
<keyword evidence="3" id="KW-1185">Reference proteome</keyword>
<keyword evidence="1" id="KW-0732">Signal</keyword>
<sequence>MKKFSLILLTIFCISILSACNFSGEDSEEKLTLEANLELVEFNKNELVNDSDVIIEGKVVSQEVEKDFRGYPVTDTFVKVTKVFKGDPGKEVEIRTKGGETDDMILIVHEDEVPTFEIDEKVILFLSSNKGKRPDKDDFGYYVLGQTQGKFKEKGDKYESKTLKFEIKSFIDELKEIEKSNKENNLKKIFPGEDFESDI</sequence>
<dbReference type="PROSITE" id="PS51257">
    <property type="entry name" value="PROKAR_LIPOPROTEIN"/>
    <property type="match status" value="1"/>
</dbReference>
<dbReference type="Proteomes" id="UP001231941">
    <property type="component" value="Unassembled WGS sequence"/>
</dbReference>
<dbReference type="EMBL" id="JAVAMP010000003">
    <property type="protein sequence ID" value="MDP5274453.1"/>
    <property type="molecule type" value="Genomic_DNA"/>
</dbReference>
<name>A0ABT9IZ07_9BACL</name>
<feature type="chain" id="PRO_5046313685" description="Lipoprotein" evidence="1">
    <location>
        <begin position="20"/>
        <end position="199"/>
    </location>
</feature>
<dbReference type="RefSeq" id="WP_305991762.1">
    <property type="nucleotide sequence ID" value="NZ_JAVAMP010000003.1"/>
</dbReference>
<gene>
    <name evidence="2" type="ORF">Q5Y73_10060</name>
</gene>
<evidence type="ECO:0000313" key="2">
    <source>
        <dbReference type="EMBL" id="MDP5274453.1"/>
    </source>
</evidence>
<evidence type="ECO:0000256" key="1">
    <source>
        <dbReference type="SAM" id="SignalP"/>
    </source>
</evidence>
<reference evidence="2 3" key="1">
    <citation type="submission" date="2023-08" db="EMBL/GenBank/DDBJ databases">
        <authorList>
            <person name="Park J.-S."/>
        </authorList>
    </citation>
    <scope>NUCLEOTIDE SEQUENCE [LARGE SCALE GENOMIC DNA]</scope>
    <source>
        <strain evidence="2 3">2205SS18-9</strain>
    </source>
</reference>
<feature type="signal peptide" evidence="1">
    <location>
        <begin position="1"/>
        <end position="19"/>
    </location>
</feature>
<proteinExistence type="predicted"/>
<evidence type="ECO:0000313" key="3">
    <source>
        <dbReference type="Proteomes" id="UP001231941"/>
    </source>
</evidence>
<organism evidence="2 3">
    <name type="scientific">Chengkuizengella axinellae</name>
    <dbReference type="NCBI Taxonomy" id="3064388"/>
    <lineage>
        <taxon>Bacteria</taxon>
        <taxon>Bacillati</taxon>
        <taxon>Bacillota</taxon>
        <taxon>Bacilli</taxon>
        <taxon>Bacillales</taxon>
        <taxon>Paenibacillaceae</taxon>
        <taxon>Chengkuizengella</taxon>
    </lineage>
</organism>
<accession>A0ABT9IZ07</accession>
<protein>
    <recommendedName>
        <fullName evidence="4">Lipoprotein</fullName>
    </recommendedName>
</protein>
<comment type="caution">
    <text evidence="2">The sequence shown here is derived from an EMBL/GenBank/DDBJ whole genome shotgun (WGS) entry which is preliminary data.</text>
</comment>